<dbReference type="AlphaFoldDB" id="M2NN66"/>
<accession>M2NN66</accession>
<keyword evidence="4" id="KW-1185">Reference proteome</keyword>
<dbReference type="PROSITE" id="PS51673">
    <property type="entry name" value="SUZ"/>
    <property type="match status" value="1"/>
</dbReference>
<proteinExistence type="predicted"/>
<dbReference type="OrthoDB" id="5422283at2759"/>
<dbReference type="InterPro" id="IPR024771">
    <property type="entry name" value="SUZ"/>
</dbReference>
<feature type="compositionally biased region" description="Basic and acidic residues" evidence="1">
    <location>
        <begin position="201"/>
        <end position="210"/>
    </location>
</feature>
<dbReference type="RefSeq" id="XP_007672134.1">
    <property type="nucleotide sequence ID" value="XM_007673944.1"/>
</dbReference>
<dbReference type="HOGENOM" id="CLU_060774_0_0_1"/>
<feature type="region of interest" description="Disordered" evidence="1">
    <location>
        <begin position="1"/>
        <end position="46"/>
    </location>
</feature>
<name>M2NN66_BAUPA</name>
<feature type="compositionally biased region" description="Acidic residues" evidence="1">
    <location>
        <begin position="103"/>
        <end position="112"/>
    </location>
</feature>
<dbReference type="EMBL" id="KB445550">
    <property type="protein sequence ID" value="EMD00950.1"/>
    <property type="molecule type" value="Genomic_DNA"/>
</dbReference>
<feature type="compositionally biased region" description="Gly residues" evidence="1">
    <location>
        <begin position="235"/>
        <end position="246"/>
    </location>
</feature>
<feature type="compositionally biased region" description="Basic and acidic residues" evidence="1">
    <location>
        <begin position="113"/>
        <end position="147"/>
    </location>
</feature>
<feature type="compositionally biased region" description="Polar residues" evidence="1">
    <location>
        <begin position="178"/>
        <end position="189"/>
    </location>
</feature>
<dbReference type="STRING" id="717646.M2NN66"/>
<protein>
    <recommendedName>
        <fullName evidence="2">SUZ domain-containing protein</fullName>
    </recommendedName>
</protein>
<dbReference type="GeneID" id="19115992"/>
<feature type="region of interest" description="Disordered" evidence="1">
    <location>
        <begin position="83"/>
        <end position="246"/>
    </location>
</feature>
<evidence type="ECO:0000313" key="3">
    <source>
        <dbReference type="EMBL" id="EMD00950.1"/>
    </source>
</evidence>
<sequence length="246" mass="27480">MSSKSGVPDAWDDDWVNAADKPDSKSQPPPAKLTKAQRRAQHQELQKQLWDSAENPTRMHWLEAQGVVPLKQEYTQQVKLLSRKPQPTIAKKDVTNGIADLGVQDDGEDSEEEARKKREADLEERTRKAKIEREEKQKKYAEARERIMGSSNSGSSMTNSRESSQGRGDRRPRPRVNGTRNSQPTSADQSPARIVQPGDRQLFDPDDMSRRLPPKSLTPNMDGPMRQPRGPDVSGRGGFGFAGRGG</sequence>
<dbReference type="KEGG" id="bcom:BAUCODRAFT_62329"/>
<reference evidence="3 4" key="1">
    <citation type="journal article" date="2012" name="PLoS Pathog.">
        <title>Diverse lifestyles and strategies of plant pathogenesis encoded in the genomes of eighteen Dothideomycetes fungi.</title>
        <authorList>
            <person name="Ohm R.A."/>
            <person name="Feau N."/>
            <person name="Henrissat B."/>
            <person name="Schoch C.L."/>
            <person name="Horwitz B.A."/>
            <person name="Barry K.W."/>
            <person name="Condon B.J."/>
            <person name="Copeland A.C."/>
            <person name="Dhillon B."/>
            <person name="Glaser F."/>
            <person name="Hesse C.N."/>
            <person name="Kosti I."/>
            <person name="LaButti K."/>
            <person name="Lindquist E.A."/>
            <person name="Lucas S."/>
            <person name="Salamov A.A."/>
            <person name="Bradshaw R.E."/>
            <person name="Ciuffetti L."/>
            <person name="Hamelin R.C."/>
            <person name="Kema G.H.J."/>
            <person name="Lawrence C."/>
            <person name="Scott J.A."/>
            <person name="Spatafora J.W."/>
            <person name="Turgeon B.G."/>
            <person name="de Wit P.J.G.M."/>
            <person name="Zhong S."/>
            <person name="Goodwin S.B."/>
            <person name="Grigoriev I.V."/>
        </authorList>
    </citation>
    <scope>NUCLEOTIDE SEQUENCE [LARGE SCALE GENOMIC DNA]</scope>
    <source>
        <strain evidence="3 4">UAMH 10762</strain>
    </source>
</reference>
<gene>
    <name evidence="3" type="ORF">BAUCODRAFT_62329</name>
</gene>
<dbReference type="Proteomes" id="UP000011761">
    <property type="component" value="Unassembled WGS sequence"/>
</dbReference>
<evidence type="ECO:0000259" key="2">
    <source>
        <dbReference type="PROSITE" id="PS51673"/>
    </source>
</evidence>
<organism evidence="3 4">
    <name type="scientific">Baudoinia panamericana (strain UAMH 10762)</name>
    <name type="common">Angels' share fungus</name>
    <name type="synonym">Baudoinia compniacensis (strain UAMH 10762)</name>
    <dbReference type="NCBI Taxonomy" id="717646"/>
    <lineage>
        <taxon>Eukaryota</taxon>
        <taxon>Fungi</taxon>
        <taxon>Dikarya</taxon>
        <taxon>Ascomycota</taxon>
        <taxon>Pezizomycotina</taxon>
        <taxon>Dothideomycetes</taxon>
        <taxon>Dothideomycetidae</taxon>
        <taxon>Mycosphaerellales</taxon>
        <taxon>Teratosphaeriaceae</taxon>
        <taxon>Baudoinia</taxon>
    </lineage>
</organism>
<evidence type="ECO:0000313" key="4">
    <source>
        <dbReference type="Proteomes" id="UP000011761"/>
    </source>
</evidence>
<feature type="domain" description="SUZ" evidence="2">
    <location>
        <begin position="58"/>
        <end position="152"/>
    </location>
</feature>
<dbReference type="eggNOG" id="ENOG502SDN7">
    <property type="taxonomic scope" value="Eukaryota"/>
</dbReference>
<dbReference type="OMA" id="QTFHYLE"/>
<feature type="compositionally biased region" description="Low complexity" evidence="1">
    <location>
        <begin position="148"/>
        <end position="163"/>
    </location>
</feature>
<evidence type="ECO:0000256" key="1">
    <source>
        <dbReference type="SAM" id="MobiDB-lite"/>
    </source>
</evidence>